<dbReference type="CDD" id="cd19051">
    <property type="entry name" value="LGIC_TM_cation"/>
    <property type="match status" value="1"/>
</dbReference>
<keyword evidence="7 14" id="KW-0472">Membrane</keyword>
<protein>
    <submittedName>
        <fullName evidence="17">Uncharacterized protein</fullName>
    </submittedName>
</protein>
<keyword evidence="6 14" id="KW-0406">Ion transport</keyword>
<comment type="similarity">
    <text evidence="14">Belongs to the ligand-gated ion channel (TC 1.A.9) family.</text>
</comment>
<keyword evidence="18" id="KW-1185">Reference proteome</keyword>
<keyword evidence="2" id="KW-1003">Cell membrane</keyword>
<dbReference type="InterPro" id="IPR038050">
    <property type="entry name" value="Neuro_actylchol_rec"/>
</dbReference>
<evidence type="ECO:0000256" key="10">
    <source>
        <dbReference type="ARBA" id="ARBA00023180"/>
    </source>
</evidence>
<dbReference type="InterPro" id="IPR006201">
    <property type="entry name" value="Neur_channel"/>
</dbReference>
<evidence type="ECO:0000256" key="7">
    <source>
        <dbReference type="ARBA" id="ARBA00023136"/>
    </source>
</evidence>
<reference evidence="17 18" key="1">
    <citation type="submission" date="2022-05" db="EMBL/GenBank/DDBJ databases">
        <authorList>
            <consortium name="Genoscope - CEA"/>
            <person name="William W."/>
        </authorList>
    </citation>
    <scope>NUCLEOTIDE SEQUENCE [LARGE SCALE GENOMIC DNA]</scope>
</reference>
<evidence type="ECO:0000256" key="1">
    <source>
        <dbReference type="ARBA" id="ARBA00022448"/>
    </source>
</evidence>
<dbReference type="SUPFAM" id="SSF90112">
    <property type="entry name" value="Neurotransmitter-gated ion-channel transmembrane pore"/>
    <property type="match status" value="1"/>
</dbReference>
<name>A0ABN8M967_9CNID</name>
<proteinExistence type="inferred from homology"/>
<evidence type="ECO:0000256" key="8">
    <source>
        <dbReference type="ARBA" id="ARBA00023157"/>
    </source>
</evidence>
<evidence type="ECO:0000256" key="14">
    <source>
        <dbReference type="RuleBase" id="RU000687"/>
    </source>
</evidence>
<keyword evidence="10" id="KW-0325">Glycoprotein</keyword>
<evidence type="ECO:0000256" key="5">
    <source>
        <dbReference type="ARBA" id="ARBA00023018"/>
    </source>
</evidence>
<dbReference type="Gene3D" id="2.70.170.10">
    <property type="entry name" value="Neurotransmitter-gated ion-channel ligand-binding domain"/>
    <property type="match status" value="1"/>
</dbReference>
<evidence type="ECO:0000313" key="18">
    <source>
        <dbReference type="Proteomes" id="UP001159427"/>
    </source>
</evidence>
<feature type="transmembrane region" description="Helical" evidence="14">
    <location>
        <begin position="262"/>
        <end position="281"/>
    </location>
</feature>
<dbReference type="PRINTS" id="PR00254">
    <property type="entry name" value="NICOTINICR"/>
</dbReference>
<dbReference type="PRINTS" id="PR00252">
    <property type="entry name" value="NRIONCHANNEL"/>
</dbReference>
<keyword evidence="3 14" id="KW-0812">Transmembrane</keyword>
<keyword evidence="11" id="KW-1071">Ligand-gated ion channel</keyword>
<dbReference type="Proteomes" id="UP001159427">
    <property type="component" value="Unassembled WGS sequence"/>
</dbReference>
<dbReference type="PROSITE" id="PS00236">
    <property type="entry name" value="NEUROTR_ION_CHANNEL"/>
    <property type="match status" value="1"/>
</dbReference>
<evidence type="ECO:0000256" key="4">
    <source>
        <dbReference type="ARBA" id="ARBA00022989"/>
    </source>
</evidence>
<evidence type="ECO:0000256" key="11">
    <source>
        <dbReference type="ARBA" id="ARBA00023286"/>
    </source>
</evidence>
<feature type="transmembrane region" description="Helical" evidence="14">
    <location>
        <begin position="293"/>
        <end position="315"/>
    </location>
</feature>
<keyword evidence="4 14" id="KW-1133">Transmembrane helix</keyword>
<keyword evidence="12 14" id="KW-0407">Ion channel</keyword>
<keyword evidence="9" id="KW-0675">Receptor</keyword>
<keyword evidence="8" id="KW-1015">Disulfide bond</keyword>
<gene>
    <name evidence="17" type="ORF">PEVE_00028242</name>
</gene>
<dbReference type="Pfam" id="PF02931">
    <property type="entry name" value="Neur_chan_LBD"/>
    <property type="match status" value="1"/>
</dbReference>
<dbReference type="InterPro" id="IPR036719">
    <property type="entry name" value="Neuro-gated_channel_TM_sf"/>
</dbReference>
<evidence type="ECO:0000256" key="9">
    <source>
        <dbReference type="ARBA" id="ARBA00023170"/>
    </source>
</evidence>
<dbReference type="InterPro" id="IPR018000">
    <property type="entry name" value="Neurotransmitter_ion_chnl_CS"/>
</dbReference>
<feature type="signal peptide" evidence="14">
    <location>
        <begin position="1"/>
        <end position="19"/>
    </location>
</feature>
<organism evidence="17 18">
    <name type="scientific">Porites evermanni</name>
    <dbReference type="NCBI Taxonomy" id="104178"/>
    <lineage>
        <taxon>Eukaryota</taxon>
        <taxon>Metazoa</taxon>
        <taxon>Cnidaria</taxon>
        <taxon>Anthozoa</taxon>
        <taxon>Hexacorallia</taxon>
        <taxon>Scleractinia</taxon>
        <taxon>Fungiina</taxon>
        <taxon>Poritidae</taxon>
        <taxon>Porites</taxon>
    </lineage>
</organism>
<keyword evidence="5" id="KW-0770">Synapse</keyword>
<evidence type="ECO:0000259" key="16">
    <source>
        <dbReference type="Pfam" id="PF02932"/>
    </source>
</evidence>
<evidence type="ECO:0000256" key="3">
    <source>
        <dbReference type="ARBA" id="ARBA00022692"/>
    </source>
</evidence>
<dbReference type="EMBL" id="CALNXI010000391">
    <property type="protein sequence ID" value="CAH3026156.1"/>
    <property type="molecule type" value="Genomic_DNA"/>
</dbReference>
<dbReference type="PANTHER" id="PTHR18945">
    <property type="entry name" value="NEUROTRANSMITTER GATED ION CHANNEL"/>
    <property type="match status" value="1"/>
</dbReference>
<dbReference type="InterPro" id="IPR006029">
    <property type="entry name" value="Neurotrans-gated_channel_TM"/>
</dbReference>
<dbReference type="InterPro" id="IPR002394">
    <property type="entry name" value="Nicotinic_acetylcholine_rcpt"/>
</dbReference>
<evidence type="ECO:0000256" key="13">
    <source>
        <dbReference type="ARBA" id="ARBA00034099"/>
    </source>
</evidence>
<feature type="chain" id="PRO_5044949717" evidence="14">
    <location>
        <begin position="20"/>
        <end position="435"/>
    </location>
</feature>
<feature type="transmembrane region" description="Helical" evidence="14">
    <location>
        <begin position="407"/>
        <end position="425"/>
    </location>
</feature>
<evidence type="ECO:0000256" key="2">
    <source>
        <dbReference type="ARBA" id="ARBA00022475"/>
    </source>
</evidence>
<dbReference type="InterPro" id="IPR036734">
    <property type="entry name" value="Neur_chan_lig-bd_sf"/>
</dbReference>
<dbReference type="CDD" id="cd18997">
    <property type="entry name" value="LGIC_ECD_nAChR"/>
    <property type="match status" value="1"/>
</dbReference>
<evidence type="ECO:0000256" key="6">
    <source>
        <dbReference type="ARBA" id="ARBA00023065"/>
    </source>
</evidence>
<feature type="transmembrane region" description="Helical" evidence="14">
    <location>
        <begin position="231"/>
        <end position="255"/>
    </location>
</feature>
<comment type="caution">
    <text evidence="17">The sequence shown here is derived from an EMBL/GenBank/DDBJ whole genome shotgun (WGS) entry which is preliminary data.</text>
</comment>
<dbReference type="SUPFAM" id="SSF63712">
    <property type="entry name" value="Nicotinic receptor ligand binding domain-like"/>
    <property type="match status" value="1"/>
</dbReference>
<keyword evidence="14" id="KW-0732">Signal</keyword>
<accession>A0ABN8M967</accession>
<feature type="domain" description="Neurotransmitter-gated ion-channel ligand-binding" evidence="15">
    <location>
        <begin position="23"/>
        <end position="230"/>
    </location>
</feature>
<keyword evidence="1 14" id="KW-0813">Transport</keyword>
<dbReference type="NCBIfam" id="TIGR00860">
    <property type="entry name" value="LIC"/>
    <property type="match status" value="1"/>
</dbReference>
<comment type="subcellular location">
    <subcellularLocation>
        <location evidence="13">Synaptic cell membrane</location>
        <topology evidence="13">Multi-pass membrane protein</topology>
    </subcellularLocation>
</comment>
<sequence>MLFLGLSLIVVLCNQVCYASRVEEKLMNAILKDYNDKARPILKETDVVKVFIDIALPQLMKVDEKEEVITTNVWMRQFWNDPRLSWNKSEFENISQVIINPKKAWLPDVVLLNSAEEVTDGRGNEARLVVKHDGNVSWLNPVIFTSSCEIDITFFPLDDQTCDLKFRSWSYNSDFLDVYPRREGADLSLYVENGEWILSDVTSKRSVLEYDCCDGKFPEVTYRLELRRRTLFYMMNFILPCVLIAVLTLLVFLLPPESGERMSFGVTVLLSFTILLLMLMAKLPATSKVIPLIAVYYACTIIEVSAAMGMACLMLRFYHPINSSAPIPAWIRVCVLNYCARLVRLSTSAGRVRQAQIVQEFRQVKLRENRGKEQTNMTVLTDNIFKQEEADTMREEWRMAAIIINRLFAWIYVFTIIVTLLAVLLTSPRFRNGEL</sequence>
<evidence type="ECO:0000256" key="12">
    <source>
        <dbReference type="ARBA" id="ARBA00023303"/>
    </source>
</evidence>
<dbReference type="Gene3D" id="1.20.58.390">
    <property type="entry name" value="Neurotransmitter-gated ion-channel transmembrane domain"/>
    <property type="match status" value="2"/>
</dbReference>
<evidence type="ECO:0000313" key="17">
    <source>
        <dbReference type="EMBL" id="CAH3026156.1"/>
    </source>
</evidence>
<evidence type="ECO:0000259" key="15">
    <source>
        <dbReference type="Pfam" id="PF02931"/>
    </source>
</evidence>
<feature type="domain" description="Neurotransmitter-gated ion-channel transmembrane" evidence="16">
    <location>
        <begin position="238"/>
        <end position="362"/>
    </location>
</feature>
<dbReference type="InterPro" id="IPR006202">
    <property type="entry name" value="Neur_chan_lig-bd"/>
</dbReference>
<dbReference type="Pfam" id="PF02932">
    <property type="entry name" value="Neur_chan_memb"/>
    <property type="match status" value="1"/>
</dbReference>